<proteinExistence type="predicted"/>
<name>A0A1G1W6E2_9BACT</name>
<keyword evidence="1" id="KW-0732">Signal</keyword>
<evidence type="ECO:0000313" key="2">
    <source>
        <dbReference type="EMBL" id="OGY23213.1"/>
    </source>
</evidence>
<evidence type="ECO:0000256" key="1">
    <source>
        <dbReference type="SAM" id="SignalP"/>
    </source>
</evidence>
<organism evidence="2 3">
    <name type="scientific">Candidatus Woykebacteria bacterium RBG_13_40_15</name>
    <dbReference type="NCBI Taxonomy" id="1802593"/>
    <lineage>
        <taxon>Bacteria</taxon>
        <taxon>Candidatus Woykeibacteriota</taxon>
    </lineage>
</organism>
<accession>A0A1G1W6E2</accession>
<dbReference type="Proteomes" id="UP000176631">
    <property type="component" value="Unassembled WGS sequence"/>
</dbReference>
<sequence>MRRFLVIATVLTAIFLVACGGGSDNEEALRSQIGDIQATAVAQQDRIDEQQKQIEDLQARVGGTEVGYPYTLSGSVGDLQGRMYIVEADLYTHSSWYSEKSGVEGGGRDFTARGYFDSLIAQAQQELAKGNVTTAEVLTHVAISSLGVTSCGPTSVKLGRYDLPADLVALVEDDLAPLYTFQKLEDGTVVIHWNPGSPGC</sequence>
<protein>
    <submittedName>
        <fullName evidence="2">Uncharacterized protein</fullName>
    </submittedName>
</protein>
<feature type="signal peptide" evidence="1">
    <location>
        <begin position="1"/>
        <end position="20"/>
    </location>
</feature>
<dbReference type="AlphaFoldDB" id="A0A1G1W6E2"/>
<dbReference type="EMBL" id="MHCP01000028">
    <property type="protein sequence ID" value="OGY23213.1"/>
    <property type="molecule type" value="Genomic_DNA"/>
</dbReference>
<dbReference type="PROSITE" id="PS51257">
    <property type="entry name" value="PROKAR_LIPOPROTEIN"/>
    <property type="match status" value="1"/>
</dbReference>
<feature type="chain" id="PRO_5009581124" evidence="1">
    <location>
        <begin position="21"/>
        <end position="200"/>
    </location>
</feature>
<evidence type="ECO:0000313" key="3">
    <source>
        <dbReference type="Proteomes" id="UP000176631"/>
    </source>
</evidence>
<comment type="caution">
    <text evidence="2">The sequence shown here is derived from an EMBL/GenBank/DDBJ whole genome shotgun (WGS) entry which is preliminary data.</text>
</comment>
<gene>
    <name evidence="2" type="ORF">A2172_02430</name>
</gene>
<reference evidence="2 3" key="1">
    <citation type="journal article" date="2016" name="Nat. Commun.">
        <title>Thousands of microbial genomes shed light on interconnected biogeochemical processes in an aquifer system.</title>
        <authorList>
            <person name="Anantharaman K."/>
            <person name="Brown C.T."/>
            <person name="Hug L.A."/>
            <person name="Sharon I."/>
            <person name="Castelle C.J."/>
            <person name="Probst A.J."/>
            <person name="Thomas B.C."/>
            <person name="Singh A."/>
            <person name="Wilkins M.J."/>
            <person name="Karaoz U."/>
            <person name="Brodie E.L."/>
            <person name="Williams K.H."/>
            <person name="Hubbard S.S."/>
            <person name="Banfield J.F."/>
        </authorList>
    </citation>
    <scope>NUCLEOTIDE SEQUENCE [LARGE SCALE GENOMIC DNA]</scope>
</reference>